<evidence type="ECO:0000313" key="2">
    <source>
        <dbReference type="Proteomes" id="UP000828390"/>
    </source>
</evidence>
<protein>
    <submittedName>
        <fullName evidence="1">Uncharacterized protein</fullName>
    </submittedName>
</protein>
<comment type="caution">
    <text evidence="1">The sequence shown here is derived from an EMBL/GenBank/DDBJ whole genome shotgun (WGS) entry which is preliminary data.</text>
</comment>
<proteinExistence type="predicted"/>
<gene>
    <name evidence="1" type="ORF">DPMN_109247</name>
</gene>
<keyword evidence="2" id="KW-1185">Reference proteome</keyword>
<evidence type="ECO:0000313" key="1">
    <source>
        <dbReference type="EMBL" id="KAH3835879.1"/>
    </source>
</evidence>
<dbReference type="EMBL" id="JAIWYP010000004">
    <property type="protein sequence ID" value="KAH3835879.1"/>
    <property type="molecule type" value="Genomic_DNA"/>
</dbReference>
<accession>A0A9D4KAE8</accession>
<name>A0A9D4KAE8_DREPO</name>
<reference evidence="1" key="2">
    <citation type="submission" date="2020-11" db="EMBL/GenBank/DDBJ databases">
        <authorList>
            <person name="McCartney M.A."/>
            <person name="Auch B."/>
            <person name="Kono T."/>
            <person name="Mallez S."/>
            <person name="Becker A."/>
            <person name="Gohl D.M."/>
            <person name="Silverstein K.A.T."/>
            <person name="Koren S."/>
            <person name="Bechman K.B."/>
            <person name="Herman A."/>
            <person name="Abrahante J.E."/>
            <person name="Garbe J."/>
        </authorList>
    </citation>
    <scope>NUCLEOTIDE SEQUENCE</scope>
    <source>
        <strain evidence="1">Duluth1</strain>
        <tissue evidence="1">Whole animal</tissue>
    </source>
</reference>
<organism evidence="1 2">
    <name type="scientific">Dreissena polymorpha</name>
    <name type="common">Zebra mussel</name>
    <name type="synonym">Mytilus polymorpha</name>
    <dbReference type="NCBI Taxonomy" id="45954"/>
    <lineage>
        <taxon>Eukaryota</taxon>
        <taxon>Metazoa</taxon>
        <taxon>Spiralia</taxon>
        <taxon>Lophotrochozoa</taxon>
        <taxon>Mollusca</taxon>
        <taxon>Bivalvia</taxon>
        <taxon>Autobranchia</taxon>
        <taxon>Heteroconchia</taxon>
        <taxon>Euheterodonta</taxon>
        <taxon>Imparidentia</taxon>
        <taxon>Neoheterodontei</taxon>
        <taxon>Myida</taxon>
        <taxon>Dreissenoidea</taxon>
        <taxon>Dreissenidae</taxon>
        <taxon>Dreissena</taxon>
    </lineage>
</organism>
<sequence length="121" mass="13427">MANDTLMCTGRQCNFAKGVLKINEDLLPAPRALRCLYGLFPSTLSVLGTAILRHFHYLHRATPSKSWPASLPKIRHARPLRCHPRCPRPSSGDIVKTLSTYGQTSFRLAIVPSSGSQRSQQ</sequence>
<dbReference type="Proteomes" id="UP000828390">
    <property type="component" value="Unassembled WGS sequence"/>
</dbReference>
<reference evidence="1" key="1">
    <citation type="journal article" date="2019" name="bioRxiv">
        <title>The Genome of the Zebra Mussel, Dreissena polymorpha: A Resource for Invasive Species Research.</title>
        <authorList>
            <person name="McCartney M.A."/>
            <person name="Auch B."/>
            <person name="Kono T."/>
            <person name="Mallez S."/>
            <person name="Zhang Y."/>
            <person name="Obille A."/>
            <person name="Becker A."/>
            <person name="Abrahante J.E."/>
            <person name="Garbe J."/>
            <person name="Badalamenti J.P."/>
            <person name="Herman A."/>
            <person name="Mangelson H."/>
            <person name="Liachko I."/>
            <person name="Sullivan S."/>
            <person name="Sone E.D."/>
            <person name="Koren S."/>
            <person name="Silverstein K.A.T."/>
            <person name="Beckman K.B."/>
            <person name="Gohl D.M."/>
        </authorList>
    </citation>
    <scope>NUCLEOTIDE SEQUENCE</scope>
    <source>
        <strain evidence="1">Duluth1</strain>
        <tissue evidence="1">Whole animal</tissue>
    </source>
</reference>
<dbReference type="AlphaFoldDB" id="A0A9D4KAE8"/>